<keyword evidence="1" id="KW-0472">Membrane</keyword>
<gene>
    <name evidence="2" type="ORF">OO17_25600</name>
</gene>
<name>A0A0D7E586_RHOPL</name>
<feature type="transmembrane region" description="Helical" evidence="1">
    <location>
        <begin position="51"/>
        <end position="79"/>
    </location>
</feature>
<dbReference type="Pfam" id="PF05437">
    <property type="entry name" value="AzlD"/>
    <property type="match status" value="1"/>
</dbReference>
<comment type="caution">
    <text evidence="2">The sequence shown here is derived from an EMBL/GenBank/DDBJ whole genome shotgun (WGS) entry which is preliminary data.</text>
</comment>
<keyword evidence="1" id="KW-1133">Transmembrane helix</keyword>
<dbReference type="AlphaFoldDB" id="A0A0D7E586"/>
<dbReference type="InterPro" id="IPR008407">
    <property type="entry name" value="Brnchd-chn_aa_trnsp_AzlD"/>
</dbReference>
<protein>
    <submittedName>
        <fullName evidence="2">Branched-chain amino acid ABC transporter</fullName>
    </submittedName>
</protein>
<keyword evidence="1" id="KW-0812">Transmembrane</keyword>
<evidence type="ECO:0000313" key="3">
    <source>
        <dbReference type="Proteomes" id="UP000032515"/>
    </source>
</evidence>
<accession>A0A0D7E586</accession>
<sequence length="105" mass="10792">MSEFLRSDVMVAFAVMTAVTVLSRLAGYWLMGYVTVTPRVRRMLDALPGSIIVAAALPVAVNGGPIVMFAIAAAIAVSIVLRNDFIAVIAGMAVAAIARALGSAG</sequence>
<dbReference type="PATRIC" id="fig|1076.23.peg.1551"/>
<proteinExistence type="predicted"/>
<dbReference type="EMBL" id="JXXE01000617">
    <property type="protein sequence ID" value="KIZ35595.1"/>
    <property type="molecule type" value="Genomic_DNA"/>
</dbReference>
<dbReference type="RefSeq" id="WP_044417187.1">
    <property type="nucleotide sequence ID" value="NZ_JXXE01000617.1"/>
</dbReference>
<feature type="transmembrane region" description="Helical" evidence="1">
    <location>
        <begin position="85"/>
        <end position="102"/>
    </location>
</feature>
<dbReference type="Proteomes" id="UP000032515">
    <property type="component" value="Unassembled WGS sequence"/>
</dbReference>
<reference evidence="2 3" key="1">
    <citation type="submission" date="2014-11" db="EMBL/GenBank/DDBJ databases">
        <title>Genomics and ecophysiology of heterotrophic nitrogen fixing bacteria isolated from estuarine surface water.</title>
        <authorList>
            <person name="Bentzon-Tilia M."/>
            <person name="Severin I."/>
            <person name="Hansen L.H."/>
            <person name="Riemann L."/>
        </authorList>
    </citation>
    <scope>NUCLEOTIDE SEQUENCE [LARGE SCALE GENOMIC DNA]</scope>
    <source>
        <strain evidence="2 3">BAL398</strain>
    </source>
</reference>
<evidence type="ECO:0000313" key="2">
    <source>
        <dbReference type="EMBL" id="KIZ35595.1"/>
    </source>
</evidence>
<organism evidence="2 3">
    <name type="scientific">Rhodopseudomonas palustris</name>
    <dbReference type="NCBI Taxonomy" id="1076"/>
    <lineage>
        <taxon>Bacteria</taxon>
        <taxon>Pseudomonadati</taxon>
        <taxon>Pseudomonadota</taxon>
        <taxon>Alphaproteobacteria</taxon>
        <taxon>Hyphomicrobiales</taxon>
        <taxon>Nitrobacteraceae</taxon>
        <taxon>Rhodopseudomonas</taxon>
    </lineage>
</organism>
<evidence type="ECO:0000256" key="1">
    <source>
        <dbReference type="SAM" id="Phobius"/>
    </source>
</evidence>
<dbReference type="OrthoDB" id="7679326at2"/>
<feature type="transmembrane region" description="Helical" evidence="1">
    <location>
        <begin position="12"/>
        <end position="31"/>
    </location>
</feature>